<proteinExistence type="predicted"/>
<dbReference type="PANTHER" id="PTHR22963">
    <property type="entry name" value="ENDOGLIN-RELATED"/>
    <property type="match status" value="1"/>
</dbReference>
<organism evidence="2">
    <name type="scientific">Drosophila persimilis</name>
    <name type="common">Fruit fly</name>
    <dbReference type="NCBI Taxonomy" id="7234"/>
    <lineage>
        <taxon>Eukaryota</taxon>
        <taxon>Metazoa</taxon>
        <taxon>Ecdysozoa</taxon>
        <taxon>Arthropoda</taxon>
        <taxon>Hexapoda</taxon>
        <taxon>Insecta</taxon>
        <taxon>Pterygota</taxon>
        <taxon>Neoptera</taxon>
        <taxon>Endopterygota</taxon>
        <taxon>Diptera</taxon>
        <taxon>Brachycera</taxon>
        <taxon>Muscomorpha</taxon>
        <taxon>Ephydroidea</taxon>
        <taxon>Drosophilidae</taxon>
        <taxon>Drosophila</taxon>
        <taxon>Sophophora</taxon>
    </lineage>
</organism>
<dbReference type="OrthoDB" id="4405280at2759"/>
<dbReference type="InterPro" id="IPR009030">
    <property type="entry name" value="Growth_fac_rcpt_cys_sf"/>
</dbReference>
<dbReference type="SUPFAM" id="SSF90148">
    <property type="entry name" value="DPY module"/>
    <property type="match status" value="1"/>
</dbReference>
<name>B4IS52_DROPE</name>
<evidence type="ECO:0000313" key="2">
    <source>
        <dbReference type="Proteomes" id="UP000008744"/>
    </source>
</evidence>
<dbReference type="eggNOG" id="KOG1217">
    <property type="taxonomic scope" value="Eukaryota"/>
</dbReference>
<dbReference type="Proteomes" id="UP000008744">
    <property type="component" value="Unassembled WGS sequence"/>
</dbReference>
<dbReference type="PANTHER" id="PTHR22963:SF39">
    <property type="entry name" value="DUMPY"/>
    <property type="match status" value="1"/>
</dbReference>
<protein>
    <submittedName>
        <fullName evidence="1">GL19750</fullName>
    </submittedName>
</protein>
<dbReference type="SUPFAM" id="SSF57184">
    <property type="entry name" value="Growth factor receptor domain"/>
    <property type="match status" value="1"/>
</dbReference>
<dbReference type="HOGENOM" id="CLU_1827307_0_0_1"/>
<dbReference type="Gene3D" id="2.10.25.10">
    <property type="entry name" value="Laminin"/>
    <property type="match status" value="1"/>
</dbReference>
<accession>B4IS52</accession>
<sequence length="141" mass="15287">MPSCHVSQHAPVCMCEPGFSGDPFTGCYKILETPIEVSQPCRPSPCGLNALCEERNRAAACKCLPEYFGDPYTECRPECVINSDCPKSRACVNQRCVDPCPGMCGHSALCAVFNHAPNCECLLGYTGTPLSAVTWYRDATL</sequence>
<dbReference type="OMA" id="PFKECIR"/>
<dbReference type="GO" id="GO:0044719">
    <property type="term" value="P:regulation of imaginal disc-derived wing size"/>
    <property type="evidence" value="ECO:0007669"/>
    <property type="project" value="EnsemblMetazoa"/>
</dbReference>
<dbReference type="GO" id="GO:0007475">
    <property type="term" value="P:apposition of dorsal and ventral imaginal disc-derived wing surfaces"/>
    <property type="evidence" value="ECO:0007669"/>
    <property type="project" value="EnsemblMetazoa"/>
</dbReference>
<evidence type="ECO:0000313" key="1">
    <source>
        <dbReference type="EMBL" id="EDW25195.1"/>
    </source>
</evidence>
<keyword evidence="2" id="KW-1185">Reference proteome</keyword>
<dbReference type="EMBL" id="CH698064">
    <property type="protein sequence ID" value="EDW25195.1"/>
    <property type="molecule type" value="Genomic_DNA"/>
</dbReference>
<dbReference type="PhylomeDB" id="B4IS52"/>
<gene>
    <name evidence="1" type="primary">Dper\GL19750</name>
    <name evidence="1" type="ORF">Dper_GL19750</name>
</gene>
<dbReference type="AlphaFoldDB" id="B4IS52"/>
<dbReference type="GO" id="GO:0008362">
    <property type="term" value="P:chitin-based embryonic cuticle biosynthetic process"/>
    <property type="evidence" value="ECO:0007669"/>
    <property type="project" value="EnsemblMetazoa"/>
</dbReference>
<dbReference type="STRING" id="7234.B4IS52"/>
<dbReference type="InterPro" id="IPR048407">
    <property type="entry name" value="Dumpy_DPY"/>
</dbReference>
<dbReference type="GO" id="GO:0007424">
    <property type="term" value="P:open tracheal system development"/>
    <property type="evidence" value="ECO:0007669"/>
    <property type="project" value="EnsemblMetazoa"/>
</dbReference>
<reference evidence="1 2" key="1">
    <citation type="journal article" date="2007" name="Nature">
        <title>Evolution of genes and genomes on the Drosophila phylogeny.</title>
        <authorList>
            <consortium name="Drosophila 12 Genomes Consortium"/>
            <person name="Clark A.G."/>
            <person name="Eisen M.B."/>
            <person name="Smith D.R."/>
            <person name="Bergman C.M."/>
            <person name="Oliver B."/>
            <person name="Markow T.A."/>
            <person name="Kaufman T.C."/>
            <person name="Kellis M."/>
            <person name="Gelbart W."/>
            <person name="Iyer V.N."/>
            <person name="Pollard D.A."/>
            <person name="Sackton T.B."/>
            <person name="Larracuente A.M."/>
            <person name="Singh N.D."/>
            <person name="Abad J.P."/>
            <person name="Abt D.N."/>
            <person name="Adryan B."/>
            <person name="Aguade M."/>
            <person name="Akashi H."/>
            <person name="Anderson W.W."/>
            <person name="Aquadro C.F."/>
            <person name="Ardell D.H."/>
            <person name="Arguello R."/>
            <person name="Artieri C.G."/>
            <person name="Barbash D.A."/>
            <person name="Barker D."/>
            <person name="Barsanti P."/>
            <person name="Batterham P."/>
            <person name="Batzoglou S."/>
            <person name="Begun D."/>
            <person name="Bhutkar A."/>
            <person name="Blanco E."/>
            <person name="Bosak S.A."/>
            <person name="Bradley R.K."/>
            <person name="Brand A.D."/>
            <person name="Brent M.R."/>
            <person name="Brooks A.N."/>
            <person name="Brown R.H."/>
            <person name="Butlin R.K."/>
            <person name="Caggese C."/>
            <person name="Calvi B.R."/>
            <person name="Bernardo de Carvalho A."/>
            <person name="Caspi A."/>
            <person name="Castrezana S."/>
            <person name="Celniker S.E."/>
            <person name="Chang J.L."/>
            <person name="Chapple C."/>
            <person name="Chatterji S."/>
            <person name="Chinwalla A."/>
            <person name="Civetta A."/>
            <person name="Clifton S.W."/>
            <person name="Comeron J.M."/>
            <person name="Costello J.C."/>
            <person name="Coyne J.A."/>
            <person name="Daub J."/>
            <person name="David R.G."/>
            <person name="Delcher A.L."/>
            <person name="Delehaunty K."/>
            <person name="Do C.B."/>
            <person name="Ebling H."/>
            <person name="Edwards K."/>
            <person name="Eickbush T."/>
            <person name="Evans J.D."/>
            <person name="Filipski A."/>
            <person name="Findeiss S."/>
            <person name="Freyhult E."/>
            <person name="Fulton L."/>
            <person name="Fulton R."/>
            <person name="Garcia A.C."/>
            <person name="Gardiner A."/>
            <person name="Garfield D.A."/>
            <person name="Garvin B.E."/>
            <person name="Gibson G."/>
            <person name="Gilbert D."/>
            <person name="Gnerre S."/>
            <person name="Godfrey J."/>
            <person name="Good R."/>
            <person name="Gotea V."/>
            <person name="Gravely B."/>
            <person name="Greenberg A.J."/>
            <person name="Griffiths-Jones S."/>
            <person name="Gross S."/>
            <person name="Guigo R."/>
            <person name="Gustafson E.A."/>
            <person name="Haerty W."/>
            <person name="Hahn M.W."/>
            <person name="Halligan D.L."/>
            <person name="Halpern A.L."/>
            <person name="Halter G.M."/>
            <person name="Han M.V."/>
            <person name="Heger A."/>
            <person name="Hillier L."/>
            <person name="Hinrichs A.S."/>
            <person name="Holmes I."/>
            <person name="Hoskins R.A."/>
            <person name="Hubisz M.J."/>
            <person name="Hultmark D."/>
            <person name="Huntley M.A."/>
            <person name="Jaffe D.B."/>
            <person name="Jagadeeshan S."/>
            <person name="Jeck W.R."/>
            <person name="Johnson J."/>
            <person name="Jones C.D."/>
            <person name="Jordan W.C."/>
            <person name="Karpen G.H."/>
            <person name="Kataoka E."/>
            <person name="Keightley P.D."/>
            <person name="Kheradpour P."/>
            <person name="Kirkness E.F."/>
            <person name="Koerich L.B."/>
            <person name="Kristiansen K."/>
            <person name="Kudrna D."/>
            <person name="Kulathinal R.J."/>
            <person name="Kumar S."/>
            <person name="Kwok R."/>
            <person name="Lander E."/>
            <person name="Langley C.H."/>
            <person name="Lapoint R."/>
            <person name="Lazzaro B.P."/>
            <person name="Lee S.J."/>
            <person name="Levesque L."/>
            <person name="Li R."/>
            <person name="Lin C.F."/>
            <person name="Lin M.F."/>
            <person name="Lindblad-Toh K."/>
            <person name="Llopart A."/>
            <person name="Long M."/>
            <person name="Low L."/>
            <person name="Lozovsky E."/>
            <person name="Lu J."/>
            <person name="Luo M."/>
            <person name="Machado C.A."/>
            <person name="Makalowski W."/>
            <person name="Marzo M."/>
            <person name="Matsuda M."/>
            <person name="Matzkin L."/>
            <person name="McAllister B."/>
            <person name="McBride C.S."/>
            <person name="McKernan B."/>
            <person name="McKernan K."/>
            <person name="Mendez-Lago M."/>
            <person name="Minx P."/>
            <person name="Mollenhauer M.U."/>
            <person name="Montooth K."/>
            <person name="Mount S.M."/>
            <person name="Mu X."/>
            <person name="Myers E."/>
            <person name="Negre B."/>
            <person name="Newfeld S."/>
            <person name="Nielsen R."/>
            <person name="Noor M.A."/>
            <person name="O'Grady P."/>
            <person name="Pachter L."/>
            <person name="Papaceit M."/>
            <person name="Parisi M.J."/>
            <person name="Parisi M."/>
            <person name="Parts L."/>
            <person name="Pedersen J.S."/>
            <person name="Pesole G."/>
            <person name="Phillippy A.M."/>
            <person name="Ponting C.P."/>
            <person name="Pop M."/>
            <person name="Porcelli D."/>
            <person name="Powell J.R."/>
            <person name="Prohaska S."/>
            <person name="Pruitt K."/>
            <person name="Puig M."/>
            <person name="Quesneville H."/>
            <person name="Ram K.R."/>
            <person name="Rand D."/>
            <person name="Rasmussen M.D."/>
            <person name="Reed L.K."/>
            <person name="Reenan R."/>
            <person name="Reily A."/>
            <person name="Remington K.A."/>
            <person name="Rieger T.T."/>
            <person name="Ritchie M.G."/>
            <person name="Robin C."/>
            <person name="Rogers Y.H."/>
            <person name="Rohde C."/>
            <person name="Rozas J."/>
            <person name="Rubenfield M.J."/>
            <person name="Ruiz A."/>
            <person name="Russo S."/>
            <person name="Salzberg S.L."/>
            <person name="Sanchez-Gracia A."/>
            <person name="Saranga D.J."/>
            <person name="Sato H."/>
            <person name="Schaeffer S.W."/>
            <person name="Schatz M.C."/>
            <person name="Schlenke T."/>
            <person name="Schwartz R."/>
            <person name="Segarra C."/>
            <person name="Singh R.S."/>
            <person name="Sirot L."/>
            <person name="Sirota M."/>
            <person name="Sisneros N.B."/>
            <person name="Smith C.D."/>
            <person name="Smith T.F."/>
            <person name="Spieth J."/>
            <person name="Stage D.E."/>
            <person name="Stark A."/>
            <person name="Stephan W."/>
            <person name="Strausberg R.L."/>
            <person name="Strempel S."/>
            <person name="Sturgill D."/>
            <person name="Sutton G."/>
            <person name="Sutton G.G."/>
            <person name="Tao W."/>
            <person name="Teichmann S."/>
            <person name="Tobari Y.N."/>
            <person name="Tomimura Y."/>
            <person name="Tsolas J.M."/>
            <person name="Valente V.L."/>
            <person name="Venter E."/>
            <person name="Venter J.C."/>
            <person name="Vicario S."/>
            <person name="Vieira F.G."/>
            <person name="Vilella A.J."/>
            <person name="Villasante A."/>
            <person name="Walenz B."/>
            <person name="Wang J."/>
            <person name="Wasserman M."/>
            <person name="Watts T."/>
            <person name="Wilson D."/>
            <person name="Wilson R.K."/>
            <person name="Wing R.A."/>
            <person name="Wolfner M.F."/>
            <person name="Wong A."/>
            <person name="Wong G.K."/>
            <person name="Wu C.I."/>
            <person name="Wu G."/>
            <person name="Yamamoto D."/>
            <person name="Yang H.P."/>
            <person name="Yang S.P."/>
            <person name="Yorke J.A."/>
            <person name="Yoshida K."/>
            <person name="Zdobnov E."/>
            <person name="Zhang P."/>
            <person name="Zhang Y."/>
            <person name="Zimin A.V."/>
            <person name="Baldwin J."/>
            <person name="Abdouelleil A."/>
            <person name="Abdulkadir J."/>
            <person name="Abebe A."/>
            <person name="Abera B."/>
            <person name="Abreu J."/>
            <person name="Acer S.C."/>
            <person name="Aftuck L."/>
            <person name="Alexander A."/>
            <person name="An P."/>
            <person name="Anderson E."/>
            <person name="Anderson S."/>
            <person name="Arachi H."/>
            <person name="Azer M."/>
            <person name="Bachantsang P."/>
            <person name="Barry A."/>
            <person name="Bayul T."/>
            <person name="Berlin A."/>
            <person name="Bessette D."/>
            <person name="Bloom T."/>
            <person name="Blye J."/>
            <person name="Boguslavskiy L."/>
            <person name="Bonnet C."/>
            <person name="Boukhgalter B."/>
            <person name="Bourzgui I."/>
            <person name="Brown A."/>
            <person name="Cahill P."/>
            <person name="Channer S."/>
            <person name="Cheshatsang Y."/>
            <person name="Chuda L."/>
            <person name="Citroen M."/>
            <person name="Collymore A."/>
            <person name="Cooke P."/>
            <person name="Costello M."/>
            <person name="D'Aco K."/>
            <person name="Daza R."/>
            <person name="De Haan G."/>
            <person name="DeGray S."/>
            <person name="DeMaso C."/>
            <person name="Dhargay N."/>
            <person name="Dooley K."/>
            <person name="Dooley E."/>
            <person name="Doricent M."/>
            <person name="Dorje P."/>
            <person name="Dorjee K."/>
            <person name="Dupes A."/>
            <person name="Elong R."/>
            <person name="Falk J."/>
            <person name="Farina A."/>
            <person name="Faro S."/>
            <person name="Ferguson D."/>
            <person name="Fisher S."/>
            <person name="Foley C.D."/>
            <person name="Franke A."/>
            <person name="Friedrich D."/>
            <person name="Gadbois L."/>
            <person name="Gearin G."/>
            <person name="Gearin C.R."/>
            <person name="Giannoukos G."/>
            <person name="Goode T."/>
            <person name="Graham J."/>
            <person name="Grandbois E."/>
            <person name="Grewal S."/>
            <person name="Gyaltsen K."/>
            <person name="Hafez N."/>
            <person name="Hagos B."/>
            <person name="Hall J."/>
            <person name="Henson C."/>
            <person name="Hollinger A."/>
            <person name="Honan T."/>
            <person name="Huard M.D."/>
            <person name="Hughes L."/>
            <person name="Hurhula B."/>
            <person name="Husby M.E."/>
            <person name="Kamat A."/>
            <person name="Kanga B."/>
            <person name="Kashin S."/>
            <person name="Khazanovich D."/>
            <person name="Kisner P."/>
            <person name="Lance K."/>
            <person name="Lara M."/>
            <person name="Lee W."/>
            <person name="Lennon N."/>
            <person name="Letendre F."/>
            <person name="LeVine R."/>
            <person name="Lipovsky A."/>
            <person name="Liu X."/>
            <person name="Liu J."/>
            <person name="Liu S."/>
            <person name="Lokyitsang T."/>
            <person name="Lokyitsang Y."/>
            <person name="Lubonja R."/>
            <person name="Lui A."/>
            <person name="MacDonald P."/>
            <person name="Magnisalis V."/>
            <person name="Maru K."/>
            <person name="Matthews C."/>
            <person name="McCusker W."/>
            <person name="McDonough S."/>
            <person name="Mehta T."/>
            <person name="Meldrim J."/>
            <person name="Meneus L."/>
            <person name="Mihai O."/>
            <person name="Mihalev A."/>
            <person name="Mihova T."/>
            <person name="Mittelman R."/>
            <person name="Mlenga V."/>
            <person name="Montmayeur A."/>
            <person name="Mulrain L."/>
            <person name="Navidi A."/>
            <person name="Naylor J."/>
            <person name="Negash T."/>
            <person name="Nguyen T."/>
            <person name="Nguyen N."/>
            <person name="Nicol R."/>
            <person name="Norbu C."/>
            <person name="Norbu N."/>
            <person name="Novod N."/>
            <person name="O'Neill B."/>
            <person name="Osman S."/>
            <person name="Markiewicz E."/>
            <person name="Oyono O.L."/>
            <person name="Patti C."/>
            <person name="Phunkhang P."/>
            <person name="Pierre F."/>
            <person name="Priest M."/>
            <person name="Raghuraman S."/>
            <person name="Rege F."/>
            <person name="Reyes R."/>
            <person name="Rise C."/>
            <person name="Rogov P."/>
            <person name="Ross K."/>
            <person name="Ryan E."/>
            <person name="Settipalli S."/>
            <person name="Shea T."/>
            <person name="Sherpa N."/>
            <person name="Shi L."/>
            <person name="Shih D."/>
            <person name="Sparrow T."/>
            <person name="Spaulding J."/>
            <person name="Stalker J."/>
            <person name="Stange-Thomann N."/>
            <person name="Stavropoulos S."/>
            <person name="Stone C."/>
            <person name="Strader C."/>
            <person name="Tesfaye S."/>
            <person name="Thomson T."/>
            <person name="Thoulutsang Y."/>
            <person name="Thoulutsang D."/>
            <person name="Topham K."/>
            <person name="Topping I."/>
            <person name="Tsamla T."/>
            <person name="Vassiliev H."/>
            <person name="Vo A."/>
            <person name="Wangchuk T."/>
            <person name="Wangdi T."/>
            <person name="Weiand M."/>
            <person name="Wilkinson J."/>
            <person name="Wilson A."/>
            <person name="Yadav S."/>
            <person name="Young G."/>
            <person name="Yu Q."/>
            <person name="Zembek L."/>
            <person name="Zhong D."/>
            <person name="Zimmer A."/>
            <person name="Zwirko Z."/>
            <person name="Jaffe D.B."/>
            <person name="Alvarez P."/>
            <person name="Brockman W."/>
            <person name="Butler J."/>
            <person name="Chin C."/>
            <person name="Gnerre S."/>
            <person name="Grabherr M."/>
            <person name="Kleber M."/>
            <person name="Mauceli E."/>
            <person name="MacCallum I."/>
        </authorList>
    </citation>
    <scope>NUCLEOTIDE SEQUENCE [LARGE SCALE GENOMIC DNA]</scope>
    <source>
        <strain evidence="2">MSH-3 / Tucson 14011-0111.49</strain>
    </source>
</reference>
<dbReference type="GO" id="GO:0040005">
    <property type="term" value="P:chitin-based cuticle attachment to epithelium"/>
    <property type="evidence" value="ECO:0007669"/>
    <property type="project" value="EnsemblMetazoa"/>
</dbReference>
<dbReference type="Pfam" id="PF21164">
    <property type="entry name" value="Dumpy_DPY"/>
    <property type="match status" value="1"/>
</dbReference>